<proteinExistence type="predicted"/>
<protein>
    <recommendedName>
        <fullName evidence="3">HNH nuclease domain-containing protein</fullName>
    </recommendedName>
</protein>
<name>A0ABR2I4Y7_9EUKA</name>
<accession>A0ABR2I4Y7</accession>
<sequence length="101" mass="11983">MSAQWKTLKFDNDYEICNEYPFPIRRKYECHAIKEWIQGKYIVVKLNGIVVSKHRLIAFQLIKNDDPDNKTCIEHINKNYTDNHPNNLRWVAPSLNSMNCS</sequence>
<gene>
    <name evidence="1" type="ORF">M9Y10_015948</name>
</gene>
<dbReference type="InterPro" id="IPR044925">
    <property type="entry name" value="His-Me_finger_sf"/>
</dbReference>
<organism evidence="1 2">
    <name type="scientific">Tritrichomonas musculus</name>
    <dbReference type="NCBI Taxonomy" id="1915356"/>
    <lineage>
        <taxon>Eukaryota</taxon>
        <taxon>Metamonada</taxon>
        <taxon>Parabasalia</taxon>
        <taxon>Tritrichomonadida</taxon>
        <taxon>Tritrichomonadidae</taxon>
        <taxon>Tritrichomonas</taxon>
    </lineage>
</organism>
<dbReference type="Proteomes" id="UP001470230">
    <property type="component" value="Unassembled WGS sequence"/>
</dbReference>
<dbReference type="SUPFAM" id="SSF54060">
    <property type="entry name" value="His-Me finger endonucleases"/>
    <property type="match status" value="1"/>
</dbReference>
<dbReference type="Gene3D" id="3.90.75.20">
    <property type="match status" value="1"/>
</dbReference>
<evidence type="ECO:0000313" key="2">
    <source>
        <dbReference type="Proteomes" id="UP001470230"/>
    </source>
</evidence>
<evidence type="ECO:0000313" key="1">
    <source>
        <dbReference type="EMBL" id="KAK8857543.1"/>
    </source>
</evidence>
<dbReference type="EMBL" id="JAPFFF010000020">
    <property type="protein sequence ID" value="KAK8857543.1"/>
    <property type="molecule type" value="Genomic_DNA"/>
</dbReference>
<reference evidence="1 2" key="1">
    <citation type="submission" date="2024-04" db="EMBL/GenBank/DDBJ databases">
        <title>Tritrichomonas musculus Genome.</title>
        <authorList>
            <person name="Alves-Ferreira E."/>
            <person name="Grigg M."/>
            <person name="Lorenzi H."/>
            <person name="Galac M."/>
        </authorList>
    </citation>
    <scope>NUCLEOTIDE SEQUENCE [LARGE SCALE GENOMIC DNA]</scope>
    <source>
        <strain evidence="1 2">EAF2021</strain>
    </source>
</reference>
<keyword evidence="2" id="KW-1185">Reference proteome</keyword>
<comment type="caution">
    <text evidence="1">The sequence shown here is derived from an EMBL/GenBank/DDBJ whole genome shotgun (WGS) entry which is preliminary data.</text>
</comment>
<evidence type="ECO:0008006" key="3">
    <source>
        <dbReference type="Google" id="ProtNLM"/>
    </source>
</evidence>